<dbReference type="OrthoDB" id="5698243at2"/>
<comment type="caution">
    <text evidence="2">The sequence shown here is derived from an EMBL/GenBank/DDBJ whole genome shotgun (WGS) entry which is preliminary data.</text>
</comment>
<evidence type="ECO:0000313" key="3">
    <source>
        <dbReference type="Proteomes" id="UP000241736"/>
    </source>
</evidence>
<keyword evidence="1" id="KW-1133">Transmembrane helix</keyword>
<dbReference type="RefSeq" id="WP_106990997.1">
    <property type="nucleotide sequence ID" value="NZ_KZ679094.1"/>
</dbReference>
<accession>A0A2P6M761</accession>
<keyword evidence="3" id="KW-1185">Reference proteome</keyword>
<gene>
    <name evidence="2" type="ORF">C6N40_10600</name>
</gene>
<dbReference type="AlphaFoldDB" id="A0A2P6M761"/>
<reference evidence="2 3" key="1">
    <citation type="submission" date="2018-03" db="EMBL/GenBank/DDBJ databases">
        <title>Arenimonas caeni sp. nov., isolated from activated sludge.</title>
        <authorList>
            <person name="Liu H."/>
        </authorList>
    </citation>
    <scope>NUCLEOTIDE SEQUENCE [LARGE SCALE GENOMIC DNA]</scope>
    <source>
        <strain evidence="3">z29</strain>
    </source>
</reference>
<dbReference type="Gene3D" id="1.25.40.10">
    <property type="entry name" value="Tetratricopeptide repeat domain"/>
    <property type="match status" value="1"/>
</dbReference>
<feature type="transmembrane region" description="Helical" evidence="1">
    <location>
        <begin position="187"/>
        <end position="208"/>
    </location>
</feature>
<protein>
    <submittedName>
        <fullName evidence="2">Uncharacterized protein</fullName>
    </submittedName>
</protein>
<feature type="transmembrane region" description="Helical" evidence="1">
    <location>
        <begin position="94"/>
        <end position="111"/>
    </location>
</feature>
<evidence type="ECO:0000256" key="1">
    <source>
        <dbReference type="SAM" id="Phobius"/>
    </source>
</evidence>
<keyword evidence="1" id="KW-0812">Transmembrane</keyword>
<dbReference type="Proteomes" id="UP000241736">
    <property type="component" value="Unassembled WGS sequence"/>
</dbReference>
<feature type="transmembrane region" description="Helical" evidence="1">
    <location>
        <begin position="20"/>
        <end position="41"/>
    </location>
</feature>
<proteinExistence type="predicted"/>
<organism evidence="2 3">
    <name type="scientific">Arenimonas caeni</name>
    <dbReference type="NCBI Taxonomy" id="2058085"/>
    <lineage>
        <taxon>Bacteria</taxon>
        <taxon>Pseudomonadati</taxon>
        <taxon>Pseudomonadota</taxon>
        <taxon>Gammaproteobacteria</taxon>
        <taxon>Lysobacterales</taxon>
        <taxon>Lysobacteraceae</taxon>
        <taxon>Arenimonas</taxon>
    </lineage>
</organism>
<sequence>MSPSPRRPEPLLPRLPSLLAYPATKAMLAFMAALALFRLLAHAPNILGLLFELAFWVMGYKLAVEALVNTAHGRYEALHGEDLMATDGDGVEQIVLGVLATVALLAVARWVGPLPALALLAVIVLFMPAAVMLLSINHSLLNALNPLAWFELIGRIGLPYFGVVAVFTVLAIASEFAAWALQSALGGIGLVPAGFVSLFVLVASYHVLGDLLHRHADALGLDITPAVARATYANPVEDEAMALAADLAARGEPAAAAERLAGLFRGRGASDPVHEQYRRYLVAAGDLAALAAHDREYVSSLLVTGKDKAALAVAADTMARVPDFRLALPEQIARLVALAARQGQSQLAVALARDFESRFPASPELPGVVLVAARLQSERLGQDAAARDRLRALLASHPGHPQAGEARDLLAALDRILGPAGA</sequence>
<dbReference type="EMBL" id="PVLF01000017">
    <property type="protein sequence ID" value="PRH81831.1"/>
    <property type="molecule type" value="Genomic_DNA"/>
</dbReference>
<keyword evidence="1" id="KW-0472">Membrane</keyword>
<dbReference type="InterPro" id="IPR011990">
    <property type="entry name" value="TPR-like_helical_dom_sf"/>
</dbReference>
<name>A0A2P6M761_9GAMM</name>
<evidence type="ECO:0000313" key="2">
    <source>
        <dbReference type="EMBL" id="PRH81831.1"/>
    </source>
</evidence>
<feature type="transmembrane region" description="Helical" evidence="1">
    <location>
        <begin position="117"/>
        <end position="136"/>
    </location>
</feature>
<feature type="transmembrane region" description="Helical" evidence="1">
    <location>
        <begin position="157"/>
        <end position="181"/>
    </location>
</feature>